<dbReference type="Pfam" id="PF02219">
    <property type="entry name" value="MTHFR"/>
    <property type="match status" value="1"/>
</dbReference>
<evidence type="ECO:0000256" key="6">
    <source>
        <dbReference type="ARBA" id="ARBA00023002"/>
    </source>
</evidence>
<keyword evidence="10" id="KW-1185">Reference proteome</keyword>
<dbReference type="EMBL" id="JAAMFI010000002">
    <property type="protein sequence ID" value="MBS9335306.1"/>
    <property type="molecule type" value="Genomic_DNA"/>
</dbReference>
<comment type="pathway">
    <text evidence="2 8">One-carbon metabolism; tetrahydrofolate interconversion.</text>
</comment>
<name>A0ABS5QQC3_9LACO</name>
<evidence type="ECO:0000256" key="2">
    <source>
        <dbReference type="ARBA" id="ARBA00004777"/>
    </source>
</evidence>
<comment type="cofactor">
    <cofactor evidence="1 8">
        <name>FAD</name>
        <dbReference type="ChEBI" id="CHEBI:57692"/>
    </cofactor>
</comment>
<evidence type="ECO:0000256" key="1">
    <source>
        <dbReference type="ARBA" id="ARBA00001974"/>
    </source>
</evidence>
<proteinExistence type="inferred from homology"/>
<keyword evidence="4 8" id="KW-0285">Flavoprotein</keyword>
<dbReference type="SUPFAM" id="SSF51730">
    <property type="entry name" value="FAD-linked oxidoreductase"/>
    <property type="match status" value="1"/>
</dbReference>
<dbReference type="InterPro" id="IPR003171">
    <property type="entry name" value="Mehydrof_redctse-like"/>
</dbReference>
<dbReference type="InterPro" id="IPR029041">
    <property type="entry name" value="FAD-linked_oxidoreductase-like"/>
</dbReference>
<evidence type="ECO:0000313" key="9">
    <source>
        <dbReference type="EMBL" id="MBS9335306.1"/>
    </source>
</evidence>
<evidence type="ECO:0000256" key="5">
    <source>
        <dbReference type="ARBA" id="ARBA00022827"/>
    </source>
</evidence>
<dbReference type="Proteomes" id="UP001519418">
    <property type="component" value="Unassembled WGS sequence"/>
</dbReference>
<dbReference type="Gene3D" id="3.20.20.220">
    <property type="match status" value="1"/>
</dbReference>
<dbReference type="PANTHER" id="PTHR45754">
    <property type="entry name" value="METHYLENETETRAHYDROFOLATE REDUCTASE"/>
    <property type="match status" value="1"/>
</dbReference>
<keyword evidence="5 8" id="KW-0274">FAD</keyword>
<comment type="similarity">
    <text evidence="3 8">Belongs to the methylenetetrahydrofolate reductase family.</text>
</comment>
<sequence>MQKISDLISDDEEIVQSQELTVLKAKQLLACLSSTKSMSSVVSPSDRTDIAVKKAGSASAISYYSLVNQGKEEKAFDQLLDLAEEVQKATLRPVLIHLRAGDLSPTTIKDFVDQVIARGLCNFLVLSGDYRMKADGYRNGQDLLLALRQAGGEKLALASALLVRQPVTKAAILRVKEKLAAGTDFFLTQICFDSKALIDLQKACFEAGLPQVPVVVGILQKPTMKQLNFVSAVLGLNVPKAYRANPAKEAAAVEQTLLAAGFSAFHHFSLPNR</sequence>
<protein>
    <recommendedName>
        <fullName evidence="8">Methylenetetrahydrofolate reductase</fullName>
    </recommendedName>
</protein>
<dbReference type="PANTHER" id="PTHR45754:SF3">
    <property type="entry name" value="METHYLENETETRAHYDROFOLATE REDUCTASE (NADPH)"/>
    <property type="match status" value="1"/>
</dbReference>
<dbReference type="RefSeq" id="WP_213819895.1">
    <property type="nucleotide sequence ID" value="NZ_JAAMFI010000002.1"/>
</dbReference>
<evidence type="ECO:0000256" key="4">
    <source>
        <dbReference type="ARBA" id="ARBA00022630"/>
    </source>
</evidence>
<reference evidence="9 10" key="1">
    <citation type="submission" date="2020-02" db="EMBL/GenBank/DDBJ databases">
        <title>Fructobacillus sp. isolated from paper mulberry of Taiwan.</title>
        <authorList>
            <person name="Lin S.-T."/>
        </authorList>
    </citation>
    <scope>NUCLEOTIDE SEQUENCE [LARGE SCALE GENOMIC DNA]</scope>
    <source>
        <strain evidence="9 10">M1-10</strain>
    </source>
</reference>
<comment type="caution">
    <text evidence="9">The sequence shown here is derived from an EMBL/GenBank/DDBJ whole genome shotgun (WGS) entry which is preliminary data.</text>
</comment>
<organism evidence="9 10">
    <name type="scientific">Fructobacillus papyriferae</name>
    <dbReference type="NCBI Taxonomy" id="2713171"/>
    <lineage>
        <taxon>Bacteria</taxon>
        <taxon>Bacillati</taxon>
        <taxon>Bacillota</taxon>
        <taxon>Bacilli</taxon>
        <taxon>Lactobacillales</taxon>
        <taxon>Lactobacillaceae</taxon>
        <taxon>Fructobacillus</taxon>
    </lineage>
</organism>
<evidence type="ECO:0000313" key="10">
    <source>
        <dbReference type="Proteomes" id="UP001519418"/>
    </source>
</evidence>
<evidence type="ECO:0000256" key="8">
    <source>
        <dbReference type="RuleBase" id="RU003862"/>
    </source>
</evidence>
<evidence type="ECO:0000256" key="3">
    <source>
        <dbReference type="ARBA" id="ARBA00006743"/>
    </source>
</evidence>
<keyword evidence="6 8" id="KW-0560">Oxidoreductase</keyword>
<evidence type="ECO:0000256" key="7">
    <source>
        <dbReference type="ARBA" id="ARBA00048628"/>
    </source>
</evidence>
<comment type="catalytic activity">
    <reaction evidence="7">
        <text>(6S)-5-methyl-5,6,7,8-tetrahydrofolate + NAD(+) = (6R)-5,10-methylene-5,6,7,8-tetrahydrofolate + NADH + H(+)</text>
        <dbReference type="Rhea" id="RHEA:19821"/>
        <dbReference type="ChEBI" id="CHEBI:15378"/>
        <dbReference type="ChEBI" id="CHEBI:15636"/>
        <dbReference type="ChEBI" id="CHEBI:18608"/>
        <dbReference type="ChEBI" id="CHEBI:57540"/>
        <dbReference type="ChEBI" id="CHEBI:57945"/>
        <dbReference type="EC" id="1.5.1.54"/>
    </reaction>
    <physiologicalReaction direction="right-to-left" evidence="7">
        <dbReference type="Rhea" id="RHEA:19823"/>
    </physiologicalReaction>
</comment>
<gene>
    <name evidence="9" type="ORF">G6R27_04590</name>
</gene>
<accession>A0ABS5QQC3</accession>